<dbReference type="PANTHER" id="PTHR48046:SF7">
    <property type="entry name" value="UDP-GLYCOSYLTRANSFERASE 72E1"/>
    <property type="match status" value="1"/>
</dbReference>
<evidence type="ECO:0000256" key="5">
    <source>
        <dbReference type="RuleBase" id="RU362057"/>
    </source>
</evidence>
<evidence type="ECO:0000256" key="3">
    <source>
        <dbReference type="ARBA" id="ARBA00022679"/>
    </source>
</evidence>
<reference evidence="9" key="4">
    <citation type="submission" date="2025-04" db="UniProtKB">
        <authorList>
            <consortium name="RefSeq"/>
        </authorList>
    </citation>
    <scope>IDENTIFICATION</scope>
    <source>
        <tissue evidence="9">Leaf</tissue>
    </source>
</reference>
<reference evidence="6" key="2">
    <citation type="submission" date="2017-06" db="EMBL/GenBank/DDBJ databases">
        <title>The pomegranate genome and the genomics of punicalagin biosynthesis.</title>
        <authorList>
            <person name="Xu C."/>
        </authorList>
    </citation>
    <scope>NUCLEOTIDE SEQUENCE [LARGE SCALE GENOMIC DNA]</scope>
    <source>
        <tissue evidence="6">Fresh leaf</tissue>
    </source>
</reference>
<dbReference type="EC" id="2.4.1.-" evidence="5"/>
<dbReference type="EMBL" id="MTKT01001322">
    <property type="protein sequence ID" value="OWM84610.1"/>
    <property type="molecule type" value="Genomic_DNA"/>
</dbReference>
<sequence>MGSIAPHVALLASPGMGHLIPMLELGHRLASTFSLRVTVFAVVTDASTVQSQLDQEYSVSKDILSIVLLPQVNLSSLMDQPIVIVSQIFLIMRYSMQFLRPAISSMDVPPTALIVDVFGVEAFAVADEFQMLKYGFITTNAWYLALVAHLPNINRRNEADHVRLHKPLNIPGCESVRFEDTISAFSNRDDQLLFDNYRRIGFELGRAHGLLVNTWESLEPKTLRALRDPKTMGRFLLSSRIFPIGPVVRPGQPAKQDVPRNKVLEWLDQQPAESVLYVAFGSGGTLSADQLTELAWGLKQSGHRFIWVVRPPKKDSASGSFFRLGKKTDKTPEYLPDGFVTRTQDKGLVVSTWAPQTEVLAHPSVGGFLSHCGWNSTLESILNGVPMIAWPLYAEQKMNATMLAEQLGMAVKPQKLPSSGIIRRDEIEAMVKRVMEKDGNEGKQMRFRAHDLKRTAGEALREGGSSHYMLSQMAKECEYGLEKLDEIRRGLD</sequence>
<dbReference type="GO" id="GO:0047209">
    <property type="term" value="F:coniferyl-alcohol glucosyltransferase activity"/>
    <property type="evidence" value="ECO:0007669"/>
    <property type="project" value="TreeGrafter"/>
</dbReference>
<dbReference type="InterPro" id="IPR002213">
    <property type="entry name" value="UDP_glucos_trans"/>
</dbReference>
<proteinExistence type="inferred from homology"/>
<evidence type="ECO:0000256" key="4">
    <source>
        <dbReference type="RuleBase" id="RU003718"/>
    </source>
</evidence>
<dbReference type="Gene3D" id="3.40.50.2000">
    <property type="entry name" value="Glycogen Phosphorylase B"/>
    <property type="match status" value="2"/>
</dbReference>
<name>A0A218XIK9_PUNGR</name>
<gene>
    <name evidence="9" type="primary">LOC116210523</name>
    <name evidence="6" type="ORF">CDL15_Pgr014181</name>
</gene>
<dbReference type="Pfam" id="PF00201">
    <property type="entry name" value="UDPGT"/>
    <property type="match status" value="1"/>
</dbReference>
<dbReference type="Proteomes" id="UP000197138">
    <property type="component" value="Unassembled WGS sequence"/>
</dbReference>
<accession>A0A218XIK9</accession>
<keyword evidence="3 4" id="KW-0808">Transferase</keyword>
<comment type="similarity">
    <text evidence="1 4">Belongs to the UDP-glycosyltransferase family.</text>
</comment>
<evidence type="ECO:0000313" key="8">
    <source>
        <dbReference type="Proteomes" id="UP000515151"/>
    </source>
</evidence>
<dbReference type="RefSeq" id="XP_031400267.1">
    <property type="nucleotide sequence ID" value="XM_031544407.1"/>
</dbReference>
<evidence type="ECO:0000313" key="9">
    <source>
        <dbReference type="RefSeq" id="XP_031400267.1"/>
    </source>
</evidence>
<dbReference type="PROSITE" id="PS00375">
    <property type="entry name" value="UDPGT"/>
    <property type="match status" value="1"/>
</dbReference>
<dbReference type="Proteomes" id="UP000515151">
    <property type="component" value="Chromosome 6"/>
</dbReference>
<keyword evidence="2 4" id="KW-0328">Glycosyltransferase</keyword>
<dbReference type="AlphaFoldDB" id="A0A218XIK9"/>
<evidence type="ECO:0000313" key="7">
    <source>
        <dbReference type="Proteomes" id="UP000197138"/>
    </source>
</evidence>
<protein>
    <recommendedName>
        <fullName evidence="5">Glycosyltransferase</fullName>
        <ecNumber evidence="5">2.4.1.-</ecNumber>
    </recommendedName>
</protein>
<evidence type="ECO:0000313" key="6">
    <source>
        <dbReference type="EMBL" id="OWM84610.1"/>
    </source>
</evidence>
<dbReference type="OrthoDB" id="5835829at2759"/>
<reference evidence="7" key="1">
    <citation type="journal article" date="2017" name="Plant J.">
        <title>The pomegranate (Punica granatum L.) genome and the genomics of punicalagin biosynthesis.</title>
        <authorList>
            <person name="Qin G."/>
            <person name="Xu C."/>
            <person name="Ming R."/>
            <person name="Tang H."/>
            <person name="Guyot R."/>
            <person name="Kramer E.M."/>
            <person name="Hu Y."/>
            <person name="Yi X."/>
            <person name="Qi Y."/>
            <person name="Xu X."/>
            <person name="Gao Z."/>
            <person name="Pan H."/>
            <person name="Jian J."/>
            <person name="Tian Y."/>
            <person name="Yue Z."/>
            <person name="Xu Y."/>
        </authorList>
    </citation>
    <scope>NUCLEOTIDE SEQUENCE [LARGE SCALE GENOMIC DNA]</scope>
    <source>
        <strain evidence="7">cv. Dabenzi</strain>
    </source>
</reference>
<dbReference type="FunFam" id="3.40.50.2000:FF:000051">
    <property type="entry name" value="Glycosyltransferase"/>
    <property type="match status" value="1"/>
</dbReference>
<evidence type="ECO:0000256" key="1">
    <source>
        <dbReference type="ARBA" id="ARBA00009995"/>
    </source>
</evidence>
<dbReference type="GeneID" id="116210523"/>
<dbReference type="SUPFAM" id="SSF53756">
    <property type="entry name" value="UDP-Glycosyltransferase/glycogen phosphorylase"/>
    <property type="match status" value="1"/>
</dbReference>
<dbReference type="InterPro" id="IPR035595">
    <property type="entry name" value="UDP_glycos_trans_CS"/>
</dbReference>
<reference evidence="8" key="3">
    <citation type="journal article" date="2020" name="Plant Biotechnol. J.">
        <title>The pomegranate (Punica granatum L.) draft genome dissects genetic divergence between soft- and hard-seeded cultivars.</title>
        <authorList>
            <person name="Luo X."/>
            <person name="Li H."/>
            <person name="Wu Z."/>
            <person name="Yao W."/>
            <person name="Zhao P."/>
            <person name="Cao D."/>
            <person name="Yu H."/>
            <person name="Li K."/>
            <person name="Poudel K."/>
            <person name="Zhao D."/>
            <person name="Zhang F."/>
            <person name="Xia X."/>
            <person name="Chen L."/>
            <person name="Wang Q."/>
            <person name="Jing D."/>
            <person name="Cao S."/>
        </authorList>
    </citation>
    <scope>NUCLEOTIDE SEQUENCE [LARGE SCALE GENOMIC DNA]</scope>
</reference>
<dbReference type="CDD" id="cd03784">
    <property type="entry name" value="GT1_Gtf-like"/>
    <property type="match status" value="1"/>
</dbReference>
<evidence type="ECO:0000256" key="2">
    <source>
        <dbReference type="ARBA" id="ARBA00022676"/>
    </source>
</evidence>
<dbReference type="PANTHER" id="PTHR48046">
    <property type="entry name" value="UDP-GLYCOSYLTRANSFERASE 72E1"/>
    <property type="match status" value="1"/>
</dbReference>
<organism evidence="6 7">
    <name type="scientific">Punica granatum</name>
    <name type="common">Pomegranate</name>
    <dbReference type="NCBI Taxonomy" id="22663"/>
    <lineage>
        <taxon>Eukaryota</taxon>
        <taxon>Viridiplantae</taxon>
        <taxon>Streptophyta</taxon>
        <taxon>Embryophyta</taxon>
        <taxon>Tracheophyta</taxon>
        <taxon>Spermatophyta</taxon>
        <taxon>Magnoliopsida</taxon>
        <taxon>eudicotyledons</taxon>
        <taxon>Gunneridae</taxon>
        <taxon>Pentapetalae</taxon>
        <taxon>rosids</taxon>
        <taxon>malvids</taxon>
        <taxon>Myrtales</taxon>
        <taxon>Lythraceae</taxon>
        <taxon>Punica</taxon>
    </lineage>
</organism>
<keyword evidence="8" id="KW-1185">Reference proteome</keyword>